<accession>A0A811BP75</accession>
<reference evidence="1" key="1">
    <citation type="submission" date="2021-04" db="EMBL/GenBank/DDBJ databases">
        <title>Draft Genome Sequence of Pandoravirus japonicus, Isolated from the Sabaishi River of Niigata, Japan.</title>
        <authorList>
            <person name="Hosokawa N."/>
            <person name="Takahashi H."/>
            <person name="Aoki K."/>
            <person name="Takemura M."/>
        </authorList>
    </citation>
    <scope>NUCLEOTIDE SEQUENCE</scope>
</reference>
<organism evidence="1 2">
    <name type="scientific">Pandoravirus japonicus</name>
    <dbReference type="NCBI Taxonomy" id="2823154"/>
    <lineage>
        <taxon>Viruses</taxon>
        <taxon>Pandoravirus</taxon>
    </lineage>
</organism>
<protein>
    <submittedName>
        <fullName evidence="1">Uncharacterized protein</fullName>
    </submittedName>
</protein>
<dbReference type="EMBL" id="LC625835">
    <property type="protein sequence ID" value="BCU03678.1"/>
    <property type="molecule type" value="Genomic_DNA"/>
</dbReference>
<proteinExistence type="predicted"/>
<sequence>MQASDNAPPPCAVPHDGGVAASDSFAFARLPSLPLERVFDAYLARGARDAGCRRAARSWIASHWPMIALVEFDRAAKRAHAMLAPPSVVIRGLHVREWQGFGGALADDRGSVTLVVGARGPSGKTVTARFIETRMLCEMNRMRGGPRDTPLDDLRVRPLSLGDGNLEEDVAFAIGVSRRRKFSAAHLDGPRTLLLDGKSIAHTPRLVGTRGCDKLSRIASMARESAVHMVIVPYVHDDCRLDAISRDVDRVVITAGIRASHHAEAALFAPLLGMDASALAALLDCTRPFARLVFDRRPGSRAGVDAFTPSTTAVSIAGGLSDFFPSVLKSPPS</sequence>
<dbReference type="Proteomes" id="UP001253637">
    <property type="component" value="Segment"/>
</dbReference>
<name>A0A811BP75_9VIRU</name>
<evidence type="ECO:0000313" key="2">
    <source>
        <dbReference type="Proteomes" id="UP001253637"/>
    </source>
</evidence>
<evidence type="ECO:0000313" key="1">
    <source>
        <dbReference type="EMBL" id="BCU03678.1"/>
    </source>
</evidence>